<name>A0A1E1KZI1_9HELO</name>
<dbReference type="SUPFAM" id="SSF54768">
    <property type="entry name" value="dsRNA-binding domain-like"/>
    <property type="match status" value="1"/>
</dbReference>
<dbReference type="Proteomes" id="UP000178912">
    <property type="component" value="Unassembled WGS sequence"/>
</dbReference>
<dbReference type="EMBL" id="FJUX01000063">
    <property type="protein sequence ID" value="CZT03640.1"/>
    <property type="molecule type" value="Genomic_DNA"/>
</dbReference>
<organism evidence="2 3">
    <name type="scientific">Rhynchosporium agropyri</name>
    <dbReference type="NCBI Taxonomy" id="914238"/>
    <lineage>
        <taxon>Eukaryota</taxon>
        <taxon>Fungi</taxon>
        <taxon>Dikarya</taxon>
        <taxon>Ascomycota</taxon>
        <taxon>Pezizomycotina</taxon>
        <taxon>Leotiomycetes</taxon>
        <taxon>Helotiales</taxon>
        <taxon>Ploettnerulaceae</taxon>
        <taxon>Rhynchosporium</taxon>
    </lineage>
</organism>
<keyword evidence="3" id="KW-1185">Reference proteome</keyword>
<feature type="compositionally biased region" description="Acidic residues" evidence="1">
    <location>
        <begin position="304"/>
        <end position="318"/>
    </location>
</feature>
<proteinExistence type="predicted"/>
<sequence>MAQQPGNNSISLNFQAMDDFVREQQAIIDQKENVKPVPVKKSKILLDEEDVVIQNEALKEMGDENWIGKLTEYRQAHPVAGEGLEWTEQDMPGKFGPRFNCAVKIAENNESFGDGKYGFSTKVPFFDSKKIAKKYAAMRAVRWLIQHKHMPDDGSVKFPKAAVSAPAPKTARGPDEPSTSYASQVPDLCVRLGFTAPRYVITAALPSTPLWNGYADFGADPRIDGKVGEVKDVYGKKAAKEQVAKLVLDFLGDIERQRSGKESLVQSSPSEKDEKKIVVEEEKTSEEEKKVENEQNVEKKDNDEKEPEDENNDCDAEDDSKRKRSSSEPTITSIKAVKIGNVSNVAVSLPTCYGI</sequence>
<evidence type="ECO:0008006" key="4">
    <source>
        <dbReference type="Google" id="ProtNLM"/>
    </source>
</evidence>
<evidence type="ECO:0000313" key="2">
    <source>
        <dbReference type="EMBL" id="CZT03640.1"/>
    </source>
</evidence>
<gene>
    <name evidence="2" type="ORF">RAG0_10349</name>
</gene>
<dbReference type="OrthoDB" id="5222339at2759"/>
<protein>
    <recommendedName>
        <fullName evidence="4">DRBM domain-containing protein</fullName>
    </recommendedName>
</protein>
<feature type="region of interest" description="Disordered" evidence="1">
    <location>
        <begin position="258"/>
        <end position="332"/>
    </location>
</feature>
<feature type="compositionally biased region" description="Basic and acidic residues" evidence="1">
    <location>
        <begin position="270"/>
        <end position="303"/>
    </location>
</feature>
<evidence type="ECO:0000313" key="3">
    <source>
        <dbReference type="Proteomes" id="UP000178912"/>
    </source>
</evidence>
<dbReference type="Gene3D" id="3.30.160.20">
    <property type="match status" value="1"/>
</dbReference>
<dbReference type="AlphaFoldDB" id="A0A1E1KZI1"/>
<evidence type="ECO:0000256" key="1">
    <source>
        <dbReference type="SAM" id="MobiDB-lite"/>
    </source>
</evidence>
<reference evidence="3" key="1">
    <citation type="submission" date="2016-03" db="EMBL/GenBank/DDBJ databases">
        <authorList>
            <person name="Guldener U."/>
        </authorList>
    </citation>
    <scope>NUCLEOTIDE SEQUENCE [LARGE SCALE GENOMIC DNA]</scope>
    <source>
        <strain evidence="3">04CH-RAC-A.6.1</strain>
    </source>
</reference>
<accession>A0A1E1KZI1</accession>